<dbReference type="PANTHER" id="PTHR32494">
    <property type="entry name" value="ALLANTOATE DEIMINASE-RELATED"/>
    <property type="match status" value="1"/>
</dbReference>
<protein>
    <submittedName>
        <fullName evidence="4">M20 family metallo-hydrolase</fullName>
    </submittedName>
</protein>
<name>A0ABU6JGR4_9BURK</name>
<evidence type="ECO:0000256" key="1">
    <source>
        <dbReference type="ARBA" id="ARBA00006153"/>
    </source>
</evidence>
<dbReference type="RefSeq" id="WP_326509392.1">
    <property type="nucleotide sequence ID" value="NZ_JAWIIV010000035.1"/>
</dbReference>
<dbReference type="NCBIfam" id="TIGR01879">
    <property type="entry name" value="hydantase"/>
    <property type="match status" value="1"/>
</dbReference>
<sequence>MQRELAGFGVAADGGVCREALTEIDLAARSWLCRLLPAASYEWMVDDAANLIVRRAGTVPGLAPVMTGSHMDTQPMGGWLDGAFGVIAGIEALMALDDAGIHTRRPIEVVAWTNEEGTRFKPGAMGSSAFAEPGRLAGFLQTRDSKGETFETACNAAIERILPSAKRSPLGHPVHAYIEAHIEQGPVLESGQCRLGVVTSIQGVRWYEVEVRGVSAHAGTTPMQLRHDAVLAAAELVVRINEAAAARDDGNLRLTVGRFDVPGSSINTIASHVGFSIDLRHPSDAFLADMEELIKRVIRKQTRCAAEIRTLMQRAPTQFDADVLSIVENAVAATGAPYCSLGSGAFHDAMYVAEVAPAAMLFVPSRNGISHNPMEDTDEADLVLGTRALAAALVTLANQ</sequence>
<comment type="similarity">
    <text evidence="1">Belongs to the peptidase M20 family.</text>
</comment>
<evidence type="ECO:0000259" key="3">
    <source>
        <dbReference type="Pfam" id="PF07687"/>
    </source>
</evidence>
<feature type="domain" description="Peptidase M20 dimerisation" evidence="3">
    <location>
        <begin position="201"/>
        <end position="301"/>
    </location>
</feature>
<dbReference type="Proteomes" id="UP001352263">
    <property type="component" value="Unassembled WGS sequence"/>
</dbReference>
<dbReference type="Gene3D" id="3.30.70.360">
    <property type="match status" value="1"/>
</dbReference>
<dbReference type="EMBL" id="JAWIIV010000035">
    <property type="protein sequence ID" value="MEC4722728.1"/>
    <property type="molecule type" value="Genomic_DNA"/>
</dbReference>
<dbReference type="PANTHER" id="PTHR32494:SF5">
    <property type="entry name" value="ALLANTOATE AMIDOHYDROLASE"/>
    <property type="match status" value="1"/>
</dbReference>
<dbReference type="Pfam" id="PF07687">
    <property type="entry name" value="M20_dimer"/>
    <property type="match status" value="1"/>
</dbReference>
<dbReference type="SUPFAM" id="SSF53187">
    <property type="entry name" value="Zn-dependent exopeptidases"/>
    <property type="match status" value="1"/>
</dbReference>
<comment type="caution">
    <text evidence="4">The sequence shown here is derived from an EMBL/GenBank/DDBJ whole genome shotgun (WGS) entry which is preliminary data.</text>
</comment>
<proteinExistence type="inferred from homology"/>
<organism evidence="4 5">
    <name type="scientific">Noviherbaspirillum album</name>
    <dbReference type="NCBI Taxonomy" id="3080276"/>
    <lineage>
        <taxon>Bacteria</taxon>
        <taxon>Pseudomonadati</taxon>
        <taxon>Pseudomonadota</taxon>
        <taxon>Betaproteobacteria</taxon>
        <taxon>Burkholderiales</taxon>
        <taxon>Oxalobacteraceae</taxon>
        <taxon>Noviherbaspirillum</taxon>
    </lineage>
</organism>
<reference evidence="4 5" key="1">
    <citation type="submission" date="2023-10" db="EMBL/GenBank/DDBJ databases">
        <title>Noviherbaspirillum sp. CPCC 100848 genome assembly.</title>
        <authorList>
            <person name="Li X.Y."/>
            <person name="Fang X.M."/>
        </authorList>
    </citation>
    <scope>NUCLEOTIDE SEQUENCE [LARGE SCALE GENOMIC DNA]</scope>
    <source>
        <strain evidence="4 5">CPCC 100848</strain>
    </source>
</reference>
<dbReference type="InterPro" id="IPR010158">
    <property type="entry name" value="Amidase_Cbmase"/>
</dbReference>
<dbReference type="InterPro" id="IPR002933">
    <property type="entry name" value="Peptidase_M20"/>
</dbReference>
<keyword evidence="5" id="KW-1185">Reference proteome</keyword>
<dbReference type="Gene3D" id="3.40.630.10">
    <property type="entry name" value="Zn peptidases"/>
    <property type="match status" value="1"/>
</dbReference>
<evidence type="ECO:0000313" key="5">
    <source>
        <dbReference type="Proteomes" id="UP001352263"/>
    </source>
</evidence>
<dbReference type="SUPFAM" id="SSF55031">
    <property type="entry name" value="Bacterial exopeptidase dimerisation domain"/>
    <property type="match status" value="1"/>
</dbReference>
<evidence type="ECO:0000313" key="4">
    <source>
        <dbReference type="EMBL" id="MEC4722728.1"/>
    </source>
</evidence>
<dbReference type="InterPro" id="IPR011650">
    <property type="entry name" value="Peptidase_M20_dimer"/>
</dbReference>
<dbReference type="CDD" id="cd03884">
    <property type="entry name" value="M20_bAS"/>
    <property type="match status" value="1"/>
</dbReference>
<dbReference type="InterPro" id="IPR036264">
    <property type="entry name" value="Bact_exopeptidase_dim_dom"/>
</dbReference>
<keyword evidence="2" id="KW-0378">Hydrolase</keyword>
<accession>A0ABU6JGR4</accession>
<dbReference type="Pfam" id="PF01546">
    <property type="entry name" value="Peptidase_M20"/>
    <property type="match status" value="1"/>
</dbReference>
<evidence type="ECO:0000256" key="2">
    <source>
        <dbReference type="ARBA" id="ARBA00022801"/>
    </source>
</evidence>
<gene>
    <name evidence="4" type="ORF">RY831_26550</name>
</gene>
<dbReference type="PIRSF" id="PIRSF001235">
    <property type="entry name" value="Amidase_carbamoylase"/>
    <property type="match status" value="1"/>
</dbReference>